<organism evidence="1 2">
    <name type="scientific">Ottowia pentelensis</name>
    <dbReference type="NCBI Taxonomy" id="511108"/>
    <lineage>
        <taxon>Bacteria</taxon>
        <taxon>Pseudomonadati</taxon>
        <taxon>Pseudomonadota</taxon>
        <taxon>Betaproteobacteria</taxon>
        <taxon>Burkholderiales</taxon>
        <taxon>Comamonadaceae</taxon>
        <taxon>Ottowia</taxon>
    </lineage>
</organism>
<evidence type="ECO:0000313" key="1">
    <source>
        <dbReference type="EMBL" id="MFC0594070.1"/>
    </source>
</evidence>
<keyword evidence="2" id="KW-1185">Reference proteome</keyword>
<reference evidence="1 2" key="1">
    <citation type="submission" date="2024-09" db="EMBL/GenBank/DDBJ databases">
        <authorList>
            <person name="Sun Q."/>
            <person name="Mori K."/>
        </authorList>
    </citation>
    <scope>NUCLEOTIDE SEQUENCE [LARGE SCALE GENOMIC DNA]</scope>
    <source>
        <strain evidence="1 2">NCAIM B.02336</strain>
    </source>
</reference>
<sequence>MSTKTAHPQFLATVQISGSHLYNLRRSAGYCAQGVVATKNRRSRWVEIGVRRAPLPTGRGGFIRIGSAHPQRDHDGIKVLHHINAVDCVTQRQVVAAVQTISEVHVLADANRGLR</sequence>
<comment type="caution">
    <text evidence="1">The sequence shown here is derived from an EMBL/GenBank/DDBJ whole genome shotgun (WGS) entry which is preliminary data.</text>
</comment>
<protein>
    <submittedName>
        <fullName evidence="1">Uncharacterized protein</fullName>
    </submittedName>
</protein>
<dbReference type="Proteomes" id="UP001589834">
    <property type="component" value="Unassembled WGS sequence"/>
</dbReference>
<name>A0ABV6PW41_9BURK</name>
<dbReference type="EMBL" id="JBHLTN010000035">
    <property type="protein sequence ID" value="MFC0594070.1"/>
    <property type="molecule type" value="Genomic_DNA"/>
</dbReference>
<gene>
    <name evidence="1" type="ORF">ACFFGG_16075</name>
</gene>
<accession>A0ABV6PW41</accession>
<proteinExistence type="predicted"/>
<dbReference type="RefSeq" id="WP_377484580.1">
    <property type="nucleotide sequence ID" value="NZ_JBHLTN010000035.1"/>
</dbReference>
<evidence type="ECO:0000313" key="2">
    <source>
        <dbReference type="Proteomes" id="UP001589834"/>
    </source>
</evidence>